<dbReference type="SUPFAM" id="SSF55874">
    <property type="entry name" value="ATPase domain of HSP90 chaperone/DNA topoisomerase II/histidine kinase"/>
    <property type="match status" value="1"/>
</dbReference>
<keyword evidence="8" id="KW-0902">Two-component regulatory system</keyword>
<evidence type="ECO:0000256" key="7">
    <source>
        <dbReference type="ARBA" id="ARBA00022840"/>
    </source>
</evidence>
<keyword evidence="6 11" id="KW-0418">Kinase</keyword>
<reference evidence="11" key="1">
    <citation type="submission" date="2022-06" db="EMBL/GenBank/DDBJ databases">
        <title>Ornithinimicrobium JY.X270.</title>
        <authorList>
            <person name="Huang Y."/>
        </authorList>
    </citation>
    <scope>NUCLEOTIDE SEQUENCE</scope>
    <source>
        <strain evidence="11">JY.X270</strain>
    </source>
</reference>
<protein>
    <recommendedName>
        <fullName evidence="2">histidine kinase</fullName>
        <ecNumber evidence="2">2.7.13.3</ecNumber>
    </recommendedName>
</protein>
<dbReference type="InterPro" id="IPR011712">
    <property type="entry name" value="Sig_transdc_His_kin_sub3_dim/P"/>
</dbReference>
<evidence type="ECO:0000256" key="4">
    <source>
        <dbReference type="ARBA" id="ARBA00022679"/>
    </source>
</evidence>
<dbReference type="SUPFAM" id="SSF55781">
    <property type="entry name" value="GAF domain-like"/>
    <property type="match status" value="1"/>
</dbReference>
<dbReference type="Proteomes" id="UP001056535">
    <property type="component" value="Chromosome"/>
</dbReference>
<evidence type="ECO:0000256" key="3">
    <source>
        <dbReference type="ARBA" id="ARBA00022553"/>
    </source>
</evidence>
<evidence type="ECO:0000259" key="10">
    <source>
        <dbReference type="SMART" id="SM00387"/>
    </source>
</evidence>
<gene>
    <name evidence="11" type="ORF">NF557_13630</name>
</gene>
<dbReference type="EMBL" id="CP099490">
    <property type="protein sequence ID" value="USQ75643.1"/>
    <property type="molecule type" value="Genomic_DNA"/>
</dbReference>
<feature type="transmembrane region" description="Helical" evidence="9">
    <location>
        <begin position="51"/>
        <end position="72"/>
    </location>
</feature>
<keyword evidence="4" id="KW-0808">Transferase</keyword>
<feature type="domain" description="Histidine kinase/HSP90-like ATPase" evidence="10">
    <location>
        <begin position="347"/>
        <end position="443"/>
    </location>
</feature>
<dbReference type="Gene3D" id="3.30.565.10">
    <property type="entry name" value="Histidine kinase-like ATPase, C-terminal domain"/>
    <property type="match status" value="1"/>
</dbReference>
<evidence type="ECO:0000313" key="12">
    <source>
        <dbReference type="Proteomes" id="UP001056535"/>
    </source>
</evidence>
<keyword evidence="7" id="KW-0067">ATP-binding</keyword>
<dbReference type="Pfam" id="PF07730">
    <property type="entry name" value="HisKA_3"/>
    <property type="match status" value="1"/>
</dbReference>
<keyword evidence="12" id="KW-1185">Reference proteome</keyword>
<feature type="transmembrane region" description="Helical" evidence="9">
    <location>
        <begin position="20"/>
        <end position="45"/>
    </location>
</feature>
<evidence type="ECO:0000256" key="9">
    <source>
        <dbReference type="SAM" id="Phobius"/>
    </source>
</evidence>
<keyword evidence="9" id="KW-0812">Transmembrane</keyword>
<dbReference type="Pfam" id="PF02518">
    <property type="entry name" value="HATPase_c"/>
    <property type="match status" value="1"/>
</dbReference>
<dbReference type="CDD" id="cd16917">
    <property type="entry name" value="HATPase_UhpB-NarQ-NarX-like"/>
    <property type="match status" value="1"/>
</dbReference>
<dbReference type="GO" id="GO:0016301">
    <property type="term" value="F:kinase activity"/>
    <property type="evidence" value="ECO:0007669"/>
    <property type="project" value="UniProtKB-KW"/>
</dbReference>
<name>A0ABY4YFU3_9MICO</name>
<keyword evidence="9" id="KW-1133">Transmembrane helix</keyword>
<dbReference type="PANTHER" id="PTHR24421">
    <property type="entry name" value="NITRATE/NITRITE SENSOR PROTEIN NARX-RELATED"/>
    <property type="match status" value="1"/>
</dbReference>
<keyword evidence="5" id="KW-0547">Nucleotide-binding</keyword>
<dbReference type="RefSeq" id="WP_252620069.1">
    <property type="nucleotide sequence ID" value="NZ_CP099490.1"/>
</dbReference>
<dbReference type="InterPro" id="IPR050482">
    <property type="entry name" value="Sensor_HK_TwoCompSys"/>
</dbReference>
<accession>A0ABY4YFU3</accession>
<keyword evidence="9" id="KW-0472">Membrane</keyword>
<dbReference type="InterPro" id="IPR003594">
    <property type="entry name" value="HATPase_dom"/>
</dbReference>
<comment type="catalytic activity">
    <reaction evidence="1">
        <text>ATP + protein L-histidine = ADP + protein N-phospho-L-histidine.</text>
        <dbReference type="EC" id="2.7.13.3"/>
    </reaction>
</comment>
<dbReference type="Gene3D" id="1.20.5.1930">
    <property type="match status" value="1"/>
</dbReference>
<evidence type="ECO:0000256" key="6">
    <source>
        <dbReference type="ARBA" id="ARBA00022777"/>
    </source>
</evidence>
<evidence type="ECO:0000256" key="5">
    <source>
        <dbReference type="ARBA" id="ARBA00022741"/>
    </source>
</evidence>
<evidence type="ECO:0000256" key="1">
    <source>
        <dbReference type="ARBA" id="ARBA00000085"/>
    </source>
</evidence>
<evidence type="ECO:0000313" key="11">
    <source>
        <dbReference type="EMBL" id="USQ75643.1"/>
    </source>
</evidence>
<proteinExistence type="predicted"/>
<evidence type="ECO:0000256" key="2">
    <source>
        <dbReference type="ARBA" id="ARBA00012438"/>
    </source>
</evidence>
<dbReference type="EC" id="2.7.13.3" evidence="2"/>
<dbReference type="PANTHER" id="PTHR24421:SF10">
    <property type="entry name" value="NITRATE_NITRITE SENSOR PROTEIN NARQ"/>
    <property type="match status" value="1"/>
</dbReference>
<dbReference type="InterPro" id="IPR036890">
    <property type="entry name" value="HATPase_C_sf"/>
</dbReference>
<keyword evidence="3" id="KW-0597">Phosphoprotein</keyword>
<sequence>MRTRSVLPRLRHPWVGRLAVMAVLLGLVVGVYVVVVLAGGVLIGSTDSPSVLLSVLATVVVALLFAPVQAALERSVARAGHHSVATPYDVLSRFSEDLTTGGTTDGLPGRMAKLLAEGTGAQWAQVWLVVAGRLTLAGTWPVDAGTDTRQPSVQLTGQAGAEEAGRRSMQVRHDGQLLGVLRLQERPGLALTAVEQRLFAGLVGQAGLVLRLVALQAQLEARHDELVGHADDLRASRQRLVDTQDAERRRLERDMHDGAQQHLVALAVNLRLAQAVAESSPQRAAQLLASQADAALETIATLSSLSRGIYPTLLQEAGLLVALRSALAASPTPVTVHPAPLGRLPAPVEAALYFCALEAVQNATKHSGADHVSVEVVQEDQHHWSLTVVDDGVGFDSELLLAEAGSGGLLNMADRLSAVGGTVDVSSRPGGGTSVTARVPCEECLDPAPTAPALRPVVPA</sequence>
<evidence type="ECO:0000256" key="8">
    <source>
        <dbReference type="ARBA" id="ARBA00023012"/>
    </source>
</evidence>
<organism evidence="11 12">
    <name type="scientific">Ornithinimicrobium cryptoxanthini</name>
    <dbReference type="NCBI Taxonomy" id="2934161"/>
    <lineage>
        <taxon>Bacteria</taxon>
        <taxon>Bacillati</taxon>
        <taxon>Actinomycetota</taxon>
        <taxon>Actinomycetes</taxon>
        <taxon>Micrococcales</taxon>
        <taxon>Ornithinimicrobiaceae</taxon>
        <taxon>Ornithinimicrobium</taxon>
    </lineage>
</organism>
<dbReference type="SMART" id="SM00387">
    <property type="entry name" value="HATPase_c"/>
    <property type="match status" value="1"/>
</dbReference>